<dbReference type="InterPro" id="IPR016162">
    <property type="entry name" value="Ald_DH_N"/>
</dbReference>
<dbReference type="InterPro" id="IPR010061">
    <property type="entry name" value="MeMal-semiAld_DH"/>
</dbReference>
<evidence type="ECO:0000313" key="5">
    <source>
        <dbReference type="Proteomes" id="UP000266673"/>
    </source>
</evidence>
<dbReference type="InterPro" id="IPR016161">
    <property type="entry name" value="Ald_DH/histidinol_DH"/>
</dbReference>
<dbReference type="FunFam" id="3.40.309.10:FF:000002">
    <property type="entry name" value="Methylmalonate-semialdehyde dehydrogenase (Acylating)"/>
    <property type="match status" value="1"/>
</dbReference>
<dbReference type="GO" id="GO:0006210">
    <property type="term" value="P:thymine catabolic process"/>
    <property type="evidence" value="ECO:0007669"/>
    <property type="project" value="TreeGrafter"/>
</dbReference>
<dbReference type="AlphaFoldDB" id="A0A397VPM7"/>
<evidence type="ECO:0000256" key="2">
    <source>
        <dbReference type="ARBA" id="ARBA00023002"/>
    </source>
</evidence>
<accession>A0A397VPM7</accession>
<dbReference type="Proteomes" id="UP000266673">
    <property type="component" value="Unassembled WGS sequence"/>
</dbReference>
<sequence length="500" mass="54093">MSLANGENPKILQNFIDGQYVDPIKASSVKYIPVTTPHTGKIIAQCPVSTAEDVDKAVEVAKKAFKAWSLYSRTVKDRVQALIRFHNLLYTHIEELADLIILEHGKNKSEAIASISKGAETVEYAISLPQLIQGKILEVSRGVSCQDARVPLGVVASIVPFNFPIMVPFWTLPIAIATGNTLILKPSEKVPLTMNRVVALLKEAGIPDGVVNIVNGTVDAVNAICDHPEIKAVTFVGTSHVANLVTERCQKLGKRVLALGGAKNHLIASPDCNIETTSTDVVNSFTGCAGQRCMAASVLLTIGSQQALLDRICDKASNLKSGAKPGEVGPVIDKVSLDKINRYIAESERAGAKILVDGRHWTSEKSEGFWIGPTVILHTNKEDKALHDEIFGPVLSIYECSSKEEAIEIENGNPYGNAACIYTTTGATADWFISRFSAGMCGVNIGVPVPREPFSFGGINRSKFGNFMDITGDGGVEFFTWRRKVTTRWGTGDLDLKLKM</sequence>
<dbReference type="Pfam" id="PF00171">
    <property type="entry name" value="Aldedh"/>
    <property type="match status" value="1"/>
</dbReference>
<protein>
    <submittedName>
        <fullName evidence="4">Aldehyde/histidinol dehydrogenase</fullName>
    </submittedName>
</protein>
<evidence type="ECO:0000259" key="3">
    <source>
        <dbReference type="Pfam" id="PF00171"/>
    </source>
</evidence>
<dbReference type="NCBIfam" id="TIGR01722">
    <property type="entry name" value="MMSDH"/>
    <property type="match status" value="1"/>
</dbReference>
<keyword evidence="5" id="KW-1185">Reference proteome</keyword>
<dbReference type="InterPro" id="IPR015590">
    <property type="entry name" value="Aldehyde_DH_dom"/>
</dbReference>
<dbReference type="GO" id="GO:0004491">
    <property type="term" value="F:methylmalonate-semialdehyde dehydrogenase (acylating, NAD) activity"/>
    <property type="evidence" value="ECO:0007669"/>
    <property type="project" value="InterPro"/>
</dbReference>
<dbReference type="Gene3D" id="3.40.605.10">
    <property type="entry name" value="Aldehyde Dehydrogenase, Chain A, domain 1"/>
    <property type="match status" value="1"/>
</dbReference>
<dbReference type="OrthoDB" id="310895at2759"/>
<evidence type="ECO:0000313" key="4">
    <source>
        <dbReference type="EMBL" id="RIB23247.1"/>
    </source>
</evidence>
<reference evidence="4 5" key="1">
    <citation type="submission" date="2018-06" db="EMBL/GenBank/DDBJ databases">
        <title>Comparative genomics reveals the genomic features of Rhizophagus irregularis, R. cerebriforme, R. diaphanum and Gigaspora rosea, and their symbiotic lifestyle signature.</title>
        <authorList>
            <person name="Morin E."/>
            <person name="San Clemente H."/>
            <person name="Chen E.C.H."/>
            <person name="De La Providencia I."/>
            <person name="Hainaut M."/>
            <person name="Kuo A."/>
            <person name="Kohler A."/>
            <person name="Murat C."/>
            <person name="Tang N."/>
            <person name="Roy S."/>
            <person name="Loubradou J."/>
            <person name="Henrissat B."/>
            <person name="Grigoriev I.V."/>
            <person name="Corradi N."/>
            <person name="Roux C."/>
            <person name="Martin F.M."/>
        </authorList>
    </citation>
    <scope>NUCLEOTIDE SEQUENCE [LARGE SCALE GENOMIC DNA]</scope>
    <source>
        <strain evidence="4 5">DAOM 194757</strain>
    </source>
</reference>
<gene>
    <name evidence="4" type="ORF">C2G38_884151</name>
</gene>
<organism evidence="4 5">
    <name type="scientific">Gigaspora rosea</name>
    <dbReference type="NCBI Taxonomy" id="44941"/>
    <lineage>
        <taxon>Eukaryota</taxon>
        <taxon>Fungi</taxon>
        <taxon>Fungi incertae sedis</taxon>
        <taxon>Mucoromycota</taxon>
        <taxon>Glomeromycotina</taxon>
        <taxon>Glomeromycetes</taxon>
        <taxon>Diversisporales</taxon>
        <taxon>Gigasporaceae</taxon>
        <taxon>Gigaspora</taxon>
    </lineage>
</organism>
<dbReference type="EMBL" id="QKWP01000271">
    <property type="protein sequence ID" value="RIB23247.1"/>
    <property type="molecule type" value="Genomic_DNA"/>
</dbReference>
<dbReference type="STRING" id="44941.A0A397VPM7"/>
<dbReference type="Gene3D" id="3.40.309.10">
    <property type="entry name" value="Aldehyde Dehydrogenase, Chain A, domain 2"/>
    <property type="match status" value="1"/>
</dbReference>
<dbReference type="SUPFAM" id="SSF53720">
    <property type="entry name" value="ALDH-like"/>
    <property type="match status" value="1"/>
</dbReference>
<dbReference type="FunFam" id="3.40.605.10:FF:000007">
    <property type="entry name" value="NAD/NADP-dependent betaine aldehyde dehydrogenase"/>
    <property type="match status" value="1"/>
</dbReference>
<dbReference type="GO" id="GO:0006574">
    <property type="term" value="P:L-valine catabolic process"/>
    <property type="evidence" value="ECO:0007669"/>
    <property type="project" value="TreeGrafter"/>
</dbReference>
<feature type="domain" description="Aldehyde dehydrogenase" evidence="3">
    <location>
        <begin position="26"/>
        <end position="480"/>
    </location>
</feature>
<proteinExistence type="inferred from homology"/>
<dbReference type="PANTHER" id="PTHR43866:SF4">
    <property type="entry name" value="MALONATE-SEMIALDEHYDE DEHYDROGENASE"/>
    <property type="match status" value="1"/>
</dbReference>
<comment type="similarity">
    <text evidence="1">Belongs to the aldehyde dehydrogenase family.</text>
</comment>
<keyword evidence="2" id="KW-0560">Oxidoreductase</keyword>
<evidence type="ECO:0000256" key="1">
    <source>
        <dbReference type="ARBA" id="ARBA00009986"/>
    </source>
</evidence>
<dbReference type="InterPro" id="IPR016163">
    <property type="entry name" value="Ald_DH_C"/>
</dbReference>
<name>A0A397VPM7_9GLOM</name>
<comment type="caution">
    <text evidence="4">The sequence shown here is derived from an EMBL/GenBank/DDBJ whole genome shotgun (WGS) entry which is preliminary data.</text>
</comment>
<dbReference type="PANTHER" id="PTHR43866">
    <property type="entry name" value="MALONATE-SEMIALDEHYDE DEHYDROGENASE"/>
    <property type="match status" value="1"/>
</dbReference>